<dbReference type="Proteomes" id="UP000215914">
    <property type="component" value="Unassembled WGS sequence"/>
</dbReference>
<evidence type="ECO:0000313" key="2">
    <source>
        <dbReference type="Proteomes" id="UP000215914"/>
    </source>
</evidence>
<name>A0A9K3EMS8_HELAN</name>
<keyword evidence="2" id="KW-1185">Reference proteome</keyword>
<sequence>MKCNAMHHFFPLLQLAIRTLYELRLRPHCIIISRPRKRPPEFRYLPRSLIDCNHIATLNLILPQCFDHLRPKIIHRLHLRRLQSQLPGFRCRSGHRWTVDLDFNNFPFDHFGLLFDPYTNSLPENISSEKSSLPASMANGVSSPIDLAMPMAMAVLPVPGCPARRTARPAILPSFTI</sequence>
<reference evidence="1" key="1">
    <citation type="journal article" date="2017" name="Nature">
        <title>The sunflower genome provides insights into oil metabolism, flowering and Asterid evolution.</title>
        <authorList>
            <person name="Badouin H."/>
            <person name="Gouzy J."/>
            <person name="Grassa C.J."/>
            <person name="Murat F."/>
            <person name="Staton S.E."/>
            <person name="Cottret L."/>
            <person name="Lelandais-Briere C."/>
            <person name="Owens G.L."/>
            <person name="Carrere S."/>
            <person name="Mayjonade B."/>
            <person name="Legrand L."/>
            <person name="Gill N."/>
            <person name="Kane N.C."/>
            <person name="Bowers J.E."/>
            <person name="Hubner S."/>
            <person name="Bellec A."/>
            <person name="Berard A."/>
            <person name="Berges H."/>
            <person name="Blanchet N."/>
            <person name="Boniface M.C."/>
            <person name="Brunel D."/>
            <person name="Catrice O."/>
            <person name="Chaidir N."/>
            <person name="Claudel C."/>
            <person name="Donnadieu C."/>
            <person name="Faraut T."/>
            <person name="Fievet G."/>
            <person name="Helmstetter N."/>
            <person name="King M."/>
            <person name="Knapp S.J."/>
            <person name="Lai Z."/>
            <person name="Le Paslier M.C."/>
            <person name="Lippi Y."/>
            <person name="Lorenzon L."/>
            <person name="Mandel J.R."/>
            <person name="Marage G."/>
            <person name="Marchand G."/>
            <person name="Marquand E."/>
            <person name="Bret-Mestries E."/>
            <person name="Morien E."/>
            <person name="Nambeesan S."/>
            <person name="Nguyen T."/>
            <person name="Pegot-Espagnet P."/>
            <person name="Pouilly N."/>
            <person name="Raftis F."/>
            <person name="Sallet E."/>
            <person name="Schiex T."/>
            <person name="Thomas J."/>
            <person name="Vandecasteele C."/>
            <person name="Vares D."/>
            <person name="Vear F."/>
            <person name="Vautrin S."/>
            <person name="Crespi M."/>
            <person name="Mangin B."/>
            <person name="Burke J.M."/>
            <person name="Salse J."/>
            <person name="Munos S."/>
            <person name="Vincourt P."/>
            <person name="Rieseberg L.H."/>
            <person name="Langlade N.B."/>
        </authorList>
    </citation>
    <scope>NUCLEOTIDE SEQUENCE</scope>
    <source>
        <tissue evidence="1">Leaves</tissue>
    </source>
</reference>
<reference evidence="1" key="2">
    <citation type="submission" date="2020-06" db="EMBL/GenBank/DDBJ databases">
        <title>Helianthus annuus Genome sequencing and assembly Release 2.</title>
        <authorList>
            <person name="Gouzy J."/>
            <person name="Langlade N."/>
            <person name="Munos S."/>
        </authorList>
    </citation>
    <scope>NUCLEOTIDE SEQUENCE</scope>
    <source>
        <tissue evidence="1">Leaves</tissue>
    </source>
</reference>
<evidence type="ECO:0000313" key="1">
    <source>
        <dbReference type="EMBL" id="KAF5776270.1"/>
    </source>
</evidence>
<dbReference type="AlphaFoldDB" id="A0A9K3EMS8"/>
<organism evidence="1 2">
    <name type="scientific">Helianthus annuus</name>
    <name type="common">Common sunflower</name>
    <dbReference type="NCBI Taxonomy" id="4232"/>
    <lineage>
        <taxon>Eukaryota</taxon>
        <taxon>Viridiplantae</taxon>
        <taxon>Streptophyta</taxon>
        <taxon>Embryophyta</taxon>
        <taxon>Tracheophyta</taxon>
        <taxon>Spermatophyta</taxon>
        <taxon>Magnoliopsida</taxon>
        <taxon>eudicotyledons</taxon>
        <taxon>Gunneridae</taxon>
        <taxon>Pentapetalae</taxon>
        <taxon>asterids</taxon>
        <taxon>campanulids</taxon>
        <taxon>Asterales</taxon>
        <taxon>Asteraceae</taxon>
        <taxon>Asteroideae</taxon>
        <taxon>Heliantheae alliance</taxon>
        <taxon>Heliantheae</taxon>
        <taxon>Helianthus</taxon>
    </lineage>
</organism>
<dbReference type="EMBL" id="MNCJ02000327">
    <property type="protein sequence ID" value="KAF5776270.1"/>
    <property type="molecule type" value="Genomic_DNA"/>
</dbReference>
<protein>
    <submittedName>
        <fullName evidence="1">Uncharacterized protein</fullName>
    </submittedName>
</protein>
<comment type="caution">
    <text evidence="1">The sequence shown here is derived from an EMBL/GenBank/DDBJ whole genome shotgun (WGS) entry which is preliminary data.</text>
</comment>
<proteinExistence type="predicted"/>
<gene>
    <name evidence="1" type="ORF">HanXRQr2_Chr12g0522421</name>
</gene>
<accession>A0A9K3EMS8</accession>
<dbReference type="Gramene" id="mRNA:HanXRQr2_Chr12g0522421">
    <property type="protein sequence ID" value="mRNA:HanXRQr2_Chr12g0522421"/>
    <property type="gene ID" value="HanXRQr2_Chr12g0522421"/>
</dbReference>